<reference evidence="3 4" key="1">
    <citation type="journal article" date="2023" name="Elife">
        <title>Identification of key yeast species and microbe-microbe interactions impacting larval growth of Drosophila in the wild.</title>
        <authorList>
            <person name="Mure A."/>
            <person name="Sugiura Y."/>
            <person name="Maeda R."/>
            <person name="Honda K."/>
            <person name="Sakurai N."/>
            <person name="Takahashi Y."/>
            <person name="Watada M."/>
            <person name="Katoh T."/>
            <person name="Gotoh A."/>
            <person name="Gotoh Y."/>
            <person name="Taniguchi I."/>
            <person name="Nakamura K."/>
            <person name="Hayashi T."/>
            <person name="Katayama T."/>
            <person name="Uemura T."/>
            <person name="Hattori Y."/>
        </authorList>
    </citation>
    <scope>NUCLEOTIDE SEQUENCE [LARGE SCALE GENOMIC DNA]</scope>
    <source>
        <strain evidence="3 4">KH-74</strain>
    </source>
</reference>
<dbReference type="EMBL" id="BTGD01000025">
    <property type="protein sequence ID" value="GMM58968.1"/>
    <property type="molecule type" value="Genomic_DNA"/>
</dbReference>
<organism evidence="3 4">
    <name type="scientific">Maudiozyma humilis</name>
    <name type="common">Sour dough yeast</name>
    <name type="synonym">Kazachstania humilis</name>
    <dbReference type="NCBI Taxonomy" id="51915"/>
    <lineage>
        <taxon>Eukaryota</taxon>
        <taxon>Fungi</taxon>
        <taxon>Dikarya</taxon>
        <taxon>Ascomycota</taxon>
        <taxon>Saccharomycotina</taxon>
        <taxon>Saccharomycetes</taxon>
        <taxon>Saccharomycetales</taxon>
        <taxon>Saccharomycetaceae</taxon>
        <taxon>Maudiozyma</taxon>
    </lineage>
</organism>
<evidence type="ECO:0000256" key="1">
    <source>
        <dbReference type="SAM" id="MobiDB-lite"/>
    </source>
</evidence>
<accession>A0AAV5S5F2</accession>
<evidence type="ECO:0000313" key="3">
    <source>
        <dbReference type="EMBL" id="GMM58968.1"/>
    </source>
</evidence>
<dbReference type="AlphaFoldDB" id="A0AAV5S5F2"/>
<dbReference type="GO" id="GO:0005634">
    <property type="term" value="C:nucleus"/>
    <property type="evidence" value="ECO:0007669"/>
    <property type="project" value="TreeGrafter"/>
</dbReference>
<feature type="compositionally biased region" description="Polar residues" evidence="1">
    <location>
        <begin position="56"/>
        <end position="70"/>
    </location>
</feature>
<feature type="domain" description="SAC3/GANP/THP3 conserved" evidence="2">
    <location>
        <begin position="156"/>
        <end position="375"/>
    </location>
</feature>
<dbReference type="Proteomes" id="UP001377567">
    <property type="component" value="Unassembled WGS sequence"/>
</dbReference>
<dbReference type="InterPro" id="IPR045107">
    <property type="entry name" value="SAC3/GANP/THP3"/>
</dbReference>
<evidence type="ECO:0000313" key="4">
    <source>
        <dbReference type="Proteomes" id="UP001377567"/>
    </source>
</evidence>
<feature type="compositionally biased region" description="Polar residues" evidence="1">
    <location>
        <begin position="92"/>
        <end position="116"/>
    </location>
</feature>
<proteinExistence type="predicted"/>
<dbReference type="PANTHER" id="PTHR12436">
    <property type="entry name" value="80 KDA MCM3-ASSOCIATED PROTEIN"/>
    <property type="match status" value="1"/>
</dbReference>
<dbReference type="InterPro" id="IPR005062">
    <property type="entry name" value="SAC3/GANP/THP3_conserved"/>
</dbReference>
<dbReference type="Gene3D" id="1.25.40.990">
    <property type="match status" value="1"/>
</dbReference>
<dbReference type="PANTHER" id="PTHR12436:SF4">
    <property type="entry name" value="LEUKOCYTE RECEPTOR CLUSTER MEMBER 8"/>
    <property type="match status" value="1"/>
</dbReference>
<comment type="caution">
    <text evidence="3">The sequence shown here is derived from an EMBL/GenBank/DDBJ whole genome shotgun (WGS) entry which is preliminary data.</text>
</comment>
<name>A0AAV5S5F2_MAUHU</name>
<feature type="compositionally biased region" description="Low complexity" evidence="1">
    <location>
        <begin position="27"/>
        <end position="39"/>
    </location>
</feature>
<feature type="region of interest" description="Disordered" evidence="1">
    <location>
        <begin position="1"/>
        <end position="120"/>
    </location>
</feature>
<protein>
    <submittedName>
        <fullName evidence="3">Thp3 protein</fullName>
    </submittedName>
</protein>
<dbReference type="Pfam" id="PF03399">
    <property type="entry name" value="SAC3_GANP"/>
    <property type="match status" value="1"/>
</dbReference>
<gene>
    <name evidence="3" type="ORF">DAKH74_055850</name>
</gene>
<keyword evidence="4" id="KW-1185">Reference proteome</keyword>
<evidence type="ECO:0000259" key="2">
    <source>
        <dbReference type="Pfam" id="PF03399"/>
    </source>
</evidence>
<sequence>MAGTYNQVVPLTLGKKKKKPQAANTPVSNSGSAGNNVVNPYISTSPQPYKKMKSMSPVSTMYQPINTSNKWGLDSMGGSEAAERRRKRAERFSSSPATSQGNSRTGSNSAARTPKNTFDPMSEMEDYTNLNAIASKSQAYDKDKHIIGTCQTIEKSYLRLTSEPNPELVRPLNVLKAAYAKLMERHKKKEVTYTYLCDQFKAIRQDLRVQMIETKFTVSVYETHAKLALESGDLGEYNQCQSRLLILYEKPALKSPNYGEFMSFLILYYMMTEDNAAIMALRLKLLEEDPVTFKKPMVQKSFKLSNARTKNDYHRFMKICNSVRSLGKHLINVFLEKEILKALDIMCRAYNQLSLDFLKEEFNFPDTASMALYLQKKNLGSYIVTKDEGSEKEFKYLDSRACRQAVANLYQGSRKIDIKGQK</sequence>